<accession>E6W3S4</accession>
<dbReference type="InterPro" id="IPR014100">
    <property type="entry name" value="GTP-bd_Obg/CgtA"/>
</dbReference>
<name>E6W3S4_DESIS</name>
<dbReference type="InterPro" id="IPR006073">
    <property type="entry name" value="GTP-bd"/>
</dbReference>
<keyword evidence="2 8" id="KW-0963">Cytoplasm</keyword>
<dbReference type="eggNOG" id="COG0536">
    <property type="taxonomic scope" value="Bacteria"/>
</dbReference>
<evidence type="ECO:0000259" key="10">
    <source>
        <dbReference type="PROSITE" id="PS51883"/>
    </source>
</evidence>
<evidence type="ECO:0000313" key="12">
    <source>
        <dbReference type="Proteomes" id="UP000002572"/>
    </source>
</evidence>
<dbReference type="FunFam" id="2.70.210.12:FF:000001">
    <property type="entry name" value="GTPase Obg"/>
    <property type="match status" value="1"/>
</dbReference>
<organism evidence="11 12">
    <name type="scientific">Desulfurispirillum indicum (strain ATCC BAA-1389 / DSM 22839 / S5)</name>
    <dbReference type="NCBI Taxonomy" id="653733"/>
    <lineage>
        <taxon>Bacteria</taxon>
        <taxon>Pseudomonadati</taxon>
        <taxon>Chrysiogenota</taxon>
        <taxon>Chrysiogenia</taxon>
        <taxon>Chrysiogenales</taxon>
        <taxon>Chrysiogenaceae</taxon>
        <taxon>Desulfurispirillum</taxon>
    </lineage>
</organism>
<dbReference type="PRINTS" id="PR00326">
    <property type="entry name" value="GTP1OBG"/>
</dbReference>
<dbReference type="GO" id="GO:0003924">
    <property type="term" value="F:GTPase activity"/>
    <property type="evidence" value="ECO:0007669"/>
    <property type="project" value="UniProtKB-UniRule"/>
</dbReference>
<dbReference type="KEGG" id="din:Selin_2235"/>
<keyword evidence="4 8" id="KW-0547">Nucleotide-binding</keyword>
<dbReference type="STRING" id="653733.Selin_2235"/>
<dbReference type="NCBIfam" id="NF008956">
    <property type="entry name" value="PRK12299.1"/>
    <property type="match status" value="1"/>
</dbReference>
<dbReference type="Gene3D" id="2.70.210.12">
    <property type="entry name" value="GTP1/OBG domain"/>
    <property type="match status" value="1"/>
</dbReference>
<proteinExistence type="inferred from homology"/>
<comment type="similarity">
    <text evidence="1 8">Belongs to the TRAFAC class OBG-HflX-like GTPase superfamily. OBG GTPase family.</text>
</comment>
<dbReference type="GO" id="GO:0043022">
    <property type="term" value="F:ribosome binding"/>
    <property type="evidence" value="ECO:0007669"/>
    <property type="project" value="UniProtKB-ARBA"/>
</dbReference>
<keyword evidence="12" id="KW-1185">Reference proteome</keyword>
<evidence type="ECO:0000256" key="4">
    <source>
        <dbReference type="ARBA" id="ARBA00022741"/>
    </source>
</evidence>
<feature type="domain" description="OBG-type G" evidence="9">
    <location>
        <begin position="159"/>
        <end position="329"/>
    </location>
</feature>
<evidence type="ECO:0000256" key="7">
    <source>
        <dbReference type="ARBA" id="ARBA00023134"/>
    </source>
</evidence>
<evidence type="ECO:0000313" key="11">
    <source>
        <dbReference type="EMBL" id="ADU66955.1"/>
    </source>
</evidence>
<gene>
    <name evidence="8" type="primary">obg</name>
    <name evidence="11" type="ordered locus">Selin_2235</name>
</gene>
<dbReference type="GO" id="GO:0005737">
    <property type="term" value="C:cytoplasm"/>
    <property type="evidence" value="ECO:0007669"/>
    <property type="project" value="UniProtKB-SubCell"/>
</dbReference>
<dbReference type="SUPFAM" id="SSF52540">
    <property type="entry name" value="P-loop containing nucleoside triphosphate hydrolases"/>
    <property type="match status" value="1"/>
</dbReference>
<dbReference type="CDD" id="cd01898">
    <property type="entry name" value="Obg"/>
    <property type="match status" value="1"/>
</dbReference>
<evidence type="ECO:0000256" key="8">
    <source>
        <dbReference type="HAMAP-Rule" id="MF_01454"/>
    </source>
</evidence>
<keyword evidence="6 8" id="KW-0460">Magnesium</keyword>
<comment type="subcellular location">
    <subcellularLocation>
        <location evidence="8">Cytoplasm</location>
    </subcellularLocation>
</comment>
<dbReference type="Gene3D" id="3.40.50.300">
    <property type="entry name" value="P-loop containing nucleotide triphosphate hydrolases"/>
    <property type="match status" value="1"/>
</dbReference>
<keyword evidence="3 8" id="KW-0479">Metal-binding</keyword>
<dbReference type="PROSITE" id="PS51883">
    <property type="entry name" value="OBG"/>
    <property type="match status" value="1"/>
</dbReference>
<feature type="binding site" evidence="8">
    <location>
        <begin position="212"/>
        <end position="215"/>
    </location>
    <ligand>
        <name>GTP</name>
        <dbReference type="ChEBI" id="CHEBI:37565"/>
    </ligand>
</feature>
<dbReference type="InterPro" id="IPR006169">
    <property type="entry name" value="GTP1_OBG_dom"/>
</dbReference>
<sequence length="338" mass="36812">MFIDSISIKVQGGRGGNGCMSFRREKYVPLGGPDGGCGGAGGNVVLEADERYQTLHDFNYQRHYTAKRGQHGKSANMTGRTGEDLVLKVPPGTLVRDVATGELLADMVENGQRFVVAAGGRGGRGNLCFQSANNKAPRRADDGQEGEYREIELELKLLADVGIAGLPNAGKSTLISRISSARPKIADYPFTTLVPQLGVVKVSDYQSMVVADIPGLIRGASEGVGLGHQFLKHIERTSLILHLVDLATDEYDIEEAYSIVDEELRAYGDELARKHRIVVGTKTDSCQDSDRLQKIRKLAEENGFDIIFISSITGDNLDALVRLAWEKLCDIRGIHEVQ</sequence>
<dbReference type="PIRSF" id="PIRSF002401">
    <property type="entry name" value="GTP_bd_Obg/CgtA"/>
    <property type="match status" value="1"/>
</dbReference>
<dbReference type="EC" id="3.6.5.-" evidence="8"/>
<comment type="cofactor">
    <cofactor evidence="8">
        <name>Mg(2+)</name>
        <dbReference type="ChEBI" id="CHEBI:18420"/>
    </cofactor>
</comment>
<dbReference type="NCBIfam" id="TIGR02729">
    <property type="entry name" value="Obg_CgtA"/>
    <property type="match status" value="1"/>
</dbReference>
<feature type="binding site" evidence="8">
    <location>
        <position position="192"/>
    </location>
    <ligand>
        <name>Mg(2+)</name>
        <dbReference type="ChEBI" id="CHEBI:18420"/>
    </ligand>
</feature>
<dbReference type="GO" id="GO:0042254">
    <property type="term" value="P:ribosome biogenesis"/>
    <property type="evidence" value="ECO:0007669"/>
    <property type="project" value="UniProtKB-UniRule"/>
</dbReference>
<keyword evidence="7 8" id="KW-0342">GTP-binding</keyword>
<evidence type="ECO:0000256" key="5">
    <source>
        <dbReference type="ARBA" id="ARBA00022801"/>
    </source>
</evidence>
<dbReference type="PROSITE" id="PS51710">
    <property type="entry name" value="G_OBG"/>
    <property type="match status" value="1"/>
</dbReference>
<evidence type="ECO:0000256" key="1">
    <source>
        <dbReference type="ARBA" id="ARBA00007699"/>
    </source>
</evidence>
<feature type="binding site" evidence="8">
    <location>
        <begin position="310"/>
        <end position="312"/>
    </location>
    <ligand>
        <name>GTP</name>
        <dbReference type="ChEBI" id="CHEBI:37565"/>
    </ligand>
</feature>
<dbReference type="OrthoDB" id="9807318at2"/>
<dbReference type="GO" id="GO:0005525">
    <property type="term" value="F:GTP binding"/>
    <property type="evidence" value="ECO:0007669"/>
    <property type="project" value="UniProtKB-UniRule"/>
</dbReference>
<dbReference type="SUPFAM" id="SSF82051">
    <property type="entry name" value="Obg GTP-binding protein N-terminal domain"/>
    <property type="match status" value="1"/>
</dbReference>
<protein>
    <recommendedName>
        <fullName evidence="8">GTPase Obg</fullName>
        <ecNumber evidence="8">3.6.5.-</ecNumber>
    </recommendedName>
    <alternativeName>
        <fullName evidence="8">GTP-binding protein Obg</fullName>
    </alternativeName>
</protein>
<dbReference type="InterPro" id="IPR045086">
    <property type="entry name" value="OBG_GTPase"/>
</dbReference>
<feature type="binding site" evidence="8">
    <location>
        <begin position="281"/>
        <end position="284"/>
    </location>
    <ligand>
        <name>GTP</name>
        <dbReference type="ChEBI" id="CHEBI:37565"/>
    </ligand>
</feature>
<dbReference type="NCBIfam" id="NF008955">
    <property type="entry name" value="PRK12297.1"/>
    <property type="match status" value="1"/>
</dbReference>
<dbReference type="InParanoid" id="E6W3S4"/>
<feature type="binding site" evidence="8">
    <location>
        <begin position="165"/>
        <end position="172"/>
    </location>
    <ligand>
        <name>GTP</name>
        <dbReference type="ChEBI" id="CHEBI:37565"/>
    </ligand>
</feature>
<dbReference type="EMBL" id="CP002432">
    <property type="protein sequence ID" value="ADU66955.1"/>
    <property type="molecule type" value="Genomic_DNA"/>
</dbReference>
<dbReference type="GO" id="GO:0000287">
    <property type="term" value="F:magnesium ion binding"/>
    <property type="evidence" value="ECO:0007669"/>
    <property type="project" value="InterPro"/>
</dbReference>
<feature type="binding site" evidence="8">
    <location>
        <begin position="190"/>
        <end position="194"/>
    </location>
    <ligand>
        <name>GTP</name>
        <dbReference type="ChEBI" id="CHEBI:37565"/>
    </ligand>
</feature>
<keyword evidence="5 8" id="KW-0378">Hydrolase</keyword>
<evidence type="ECO:0000256" key="2">
    <source>
        <dbReference type="ARBA" id="ARBA00022490"/>
    </source>
</evidence>
<evidence type="ECO:0000256" key="3">
    <source>
        <dbReference type="ARBA" id="ARBA00022723"/>
    </source>
</evidence>
<dbReference type="RefSeq" id="WP_013506831.1">
    <property type="nucleotide sequence ID" value="NC_014836.1"/>
</dbReference>
<dbReference type="FunCoup" id="E6W3S4">
    <property type="interactions" value="480"/>
</dbReference>
<comment type="function">
    <text evidence="8">An essential GTPase which binds GTP, GDP and possibly (p)ppGpp with moderate affinity, with high nucleotide exchange rates and a fairly low GTP hydrolysis rate. Plays a role in control of the cell cycle, stress response, ribosome biogenesis and in those bacteria that undergo differentiation, in morphogenesis control.</text>
</comment>
<dbReference type="Pfam" id="PF01926">
    <property type="entry name" value="MMR_HSR1"/>
    <property type="match status" value="1"/>
</dbReference>
<dbReference type="InterPro" id="IPR036726">
    <property type="entry name" value="GTP1_OBG_dom_sf"/>
</dbReference>
<dbReference type="InterPro" id="IPR031167">
    <property type="entry name" value="G_OBG"/>
</dbReference>
<dbReference type="PANTHER" id="PTHR11702:SF31">
    <property type="entry name" value="MITOCHONDRIAL RIBOSOME-ASSOCIATED GTPASE 2"/>
    <property type="match status" value="1"/>
</dbReference>
<feature type="domain" description="Obg" evidence="10">
    <location>
        <begin position="1"/>
        <end position="158"/>
    </location>
</feature>
<dbReference type="Pfam" id="PF01018">
    <property type="entry name" value="GTP1_OBG"/>
    <property type="match status" value="1"/>
</dbReference>
<dbReference type="HOGENOM" id="CLU_011747_2_3_0"/>
<dbReference type="InterPro" id="IPR027417">
    <property type="entry name" value="P-loop_NTPase"/>
</dbReference>
<evidence type="ECO:0000256" key="6">
    <source>
        <dbReference type="ARBA" id="ARBA00022842"/>
    </source>
</evidence>
<comment type="subunit">
    <text evidence="8">Monomer.</text>
</comment>
<evidence type="ECO:0000259" key="9">
    <source>
        <dbReference type="PROSITE" id="PS51710"/>
    </source>
</evidence>
<feature type="binding site" evidence="8">
    <location>
        <position position="172"/>
    </location>
    <ligand>
        <name>Mg(2+)</name>
        <dbReference type="ChEBI" id="CHEBI:18420"/>
    </ligand>
</feature>
<dbReference type="Proteomes" id="UP000002572">
    <property type="component" value="Chromosome"/>
</dbReference>
<dbReference type="HAMAP" id="MF_01454">
    <property type="entry name" value="GTPase_Obg"/>
    <property type="match status" value="1"/>
</dbReference>
<dbReference type="AlphaFoldDB" id="E6W3S4"/>
<dbReference type="PANTHER" id="PTHR11702">
    <property type="entry name" value="DEVELOPMENTALLY REGULATED GTP-BINDING PROTEIN-RELATED"/>
    <property type="match status" value="1"/>
</dbReference>
<reference evidence="11 12" key="1">
    <citation type="submission" date="2010-12" db="EMBL/GenBank/DDBJ databases">
        <title>Complete sequence of Desulfurispirillum indicum S5.</title>
        <authorList>
            <consortium name="US DOE Joint Genome Institute"/>
            <person name="Lucas S."/>
            <person name="Copeland A."/>
            <person name="Lapidus A."/>
            <person name="Cheng J.-F."/>
            <person name="Goodwin L."/>
            <person name="Pitluck S."/>
            <person name="Chertkov O."/>
            <person name="Held B."/>
            <person name="Detter J.C."/>
            <person name="Han C."/>
            <person name="Tapia R."/>
            <person name="Land M."/>
            <person name="Hauser L."/>
            <person name="Kyrpides N."/>
            <person name="Ivanova N."/>
            <person name="Mikhailova N."/>
            <person name="Haggblom M."/>
            <person name="Rauschenbach I."/>
            <person name="Bini E."/>
            <person name="Woyke T."/>
        </authorList>
    </citation>
    <scope>NUCLEOTIDE SEQUENCE [LARGE SCALE GENOMIC DNA]</scope>
    <source>
        <strain evidence="12">ATCC BAA-1389 / DSM 22839 / S5</strain>
    </source>
</reference>